<dbReference type="InterPro" id="IPR029058">
    <property type="entry name" value="AB_hydrolase_fold"/>
</dbReference>
<keyword evidence="2 9" id="KW-0732">Signal</keyword>
<evidence type="ECO:0000313" key="12">
    <source>
        <dbReference type="Proteomes" id="UP001152798"/>
    </source>
</evidence>
<evidence type="ECO:0000256" key="7">
    <source>
        <dbReference type="PIRNR" id="PIRNR000862"/>
    </source>
</evidence>
<feature type="active site" description="Charge relay system" evidence="8">
    <location>
        <position position="369"/>
    </location>
</feature>
<dbReference type="OrthoDB" id="9974421at2759"/>
<organism evidence="11 12">
    <name type="scientific">Nezara viridula</name>
    <name type="common">Southern green stink bug</name>
    <name type="synonym">Cimex viridulus</name>
    <dbReference type="NCBI Taxonomy" id="85310"/>
    <lineage>
        <taxon>Eukaryota</taxon>
        <taxon>Metazoa</taxon>
        <taxon>Ecdysozoa</taxon>
        <taxon>Arthropoda</taxon>
        <taxon>Hexapoda</taxon>
        <taxon>Insecta</taxon>
        <taxon>Pterygota</taxon>
        <taxon>Neoptera</taxon>
        <taxon>Paraneoptera</taxon>
        <taxon>Hemiptera</taxon>
        <taxon>Heteroptera</taxon>
        <taxon>Panheteroptera</taxon>
        <taxon>Pentatomomorpha</taxon>
        <taxon>Pentatomoidea</taxon>
        <taxon>Pentatomidae</taxon>
        <taxon>Pentatominae</taxon>
        <taxon>Nezara</taxon>
    </lineage>
</organism>
<dbReference type="InterPro" id="IPR025483">
    <property type="entry name" value="Lipase_euk"/>
</dbReference>
<feature type="chain" id="PRO_5040434619" description="Lipase" evidence="9">
    <location>
        <begin position="19"/>
        <end position="395"/>
    </location>
</feature>
<keyword evidence="3 7" id="KW-0378">Hydrolase</keyword>
<dbReference type="GO" id="GO:0016788">
    <property type="term" value="F:hydrolase activity, acting on ester bonds"/>
    <property type="evidence" value="ECO:0007669"/>
    <property type="project" value="InterPro"/>
</dbReference>
<feature type="domain" description="AB hydrolase-1" evidence="10">
    <location>
        <begin position="68"/>
        <end position="363"/>
    </location>
</feature>
<evidence type="ECO:0000256" key="6">
    <source>
        <dbReference type="ARBA" id="ARBA00023180"/>
    </source>
</evidence>
<evidence type="ECO:0000256" key="5">
    <source>
        <dbReference type="ARBA" id="ARBA00023098"/>
    </source>
</evidence>
<name>A0A9P0MSP6_NEZVI</name>
<evidence type="ECO:0000256" key="4">
    <source>
        <dbReference type="ARBA" id="ARBA00022963"/>
    </source>
</evidence>
<dbReference type="AlphaFoldDB" id="A0A9P0MSP6"/>
<feature type="active site" description="Charge relay system" evidence="8">
    <location>
        <position position="338"/>
    </location>
</feature>
<gene>
    <name evidence="11" type="ORF">NEZAVI_LOCUS10276</name>
</gene>
<comment type="similarity">
    <text evidence="1 7">Belongs to the AB hydrolase superfamily. Lipase family.</text>
</comment>
<dbReference type="InterPro" id="IPR000073">
    <property type="entry name" value="AB_hydrolase_1"/>
</dbReference>
<dbReference type="PIRSF" id="PIRSF000862">
    <property type="entry name" value="Steryl_ester_lip"/>
    <property type="match status" value="1"/>
</dbReference>
<dbReference type="EMBL" id="OV725081">
    <property type="protein sequence ID" value="CAH1401202.1"/>
    <property type="molecule type" value="Genomic_DNA"/>
</dbReference>
<evidence type="ECO:0000256" key="2">
    <source>
        <dbReference type="ARBA" id="ARBA00022729"/>
    </source>
</evidence>
<dbReference type="Pfam" id="PF00561">
    <property type="entry name" value="Abhydrolase_1"/>
    <property type="match status" value="1"/>
</dbReference>
<feature type="active site" description="Nucleophile" evidence="8">
    <location>
        <position position="162"/>
    </location>
</feature>
<dbReference type="Proteomes" id="UP001152798">
    <property type="component" value="Chromosome 5"/>
</dbReference>
<keyword evidence="12" id="KW-1185">Reference proteome</keyword>
<proteinExistence type="inferred from homology"/>
<keyword evidence="4 7" id="KW-0442">Lipid degradation</keyword>
<evidence type="ECO:0000256" key="9">
    <source>
        <dbReference type="SAM" id="SignalP"/>
    </source>
</evidence>
<evidence type="ECO:0000256" key="1">
    <source>
        <dbReference type="ARBA" id="ARBA00010701"/>
    </source>
</evidence>
<dbReference type="Gene3D" id="3.40.50.1820">
    <property type="entry name" value="alpha/beta hydrolase"/>
    <property type="match status" value="1"/>
</dbReference>
<evidence type="ECO:0000259" key="10">
    <source>
        <dbReference type="Pfam" id="PF00561"/>
    </source>
</evidence>
<accession>A0A9P0MSP6</accession>
<reference evidence="11" key="1">
    <citation type="submission" date="2022-01" db="EMBL/GenBank/DDBJ databases">
        <authorList>
            <person name="King R."/>
        </authorList>
    </citation>
    <scope>NUCLEOTIDE SEQUENCE</scope>
</reference>
<dbReference type="SUPFAM" id="SSF53474">
    <property type="entry name" value="alpha/beta-Hydrolases"/>
    <property type="match status" value="1"/>
</dbReference>
<keyword evidence="6" id="KW-0325">Glycoprotein</keyword>
<sequence>MVLSAILPLLLCFSTVECARQRKPPTTFGLQNIDQLAAKGNYSVTNYEVITEDGYSLWIFRIGNNTGPPVLMQHGIMVAADQWITRGPKRDLAFMLLEEGFDVWLSNQRGTIFNQRHLKYSKFDPRFWNFSFHESGYYDISAVIDFILAIRGKEKLFYIGHSLGTTVFLVMASTRPEYNDKIRAAVLLSPIAYPPDLDEMTPPLQLAIKNADFLYFILSLTGQLEFGHRNAFNVFALREFCTRLNFLREICLDIAMDAAGEHRSNLDKEEWDNFLPFYGAGTSLKTLRHIGQVYASGEFKQFDYGKRMNLKKYGNPRPPDYPLDRVTAPVAMYWGYNDPLLSVKSVEKLLSALPNVLYSKPVDDPLFNHIDMCLGNNSNIVLFPDIINQLKSLSV</sequence>
<keyword evidence="5" id="KW-0443">Lipid metabolism</keyword>
<evidence type="ECO:0000256" key="3">
    <source>
        <dbReference type="ARBA" id="ARBA00022801"/>
    </source>
</evidence>
<dbReference type="PANTHER" id="PTHR11005">
    <property type="entry name" value="LYSOSOMAL ACID LIPASE-RELATED"/>
    <property type="match status" value="1"/>
</dbReference>
<evidence type="ECO:0000256" key="8">
    <source>
        <dbReference type="PIRSR" id="PIRSR000862-1"/>
    </source>
</evidence>
<protein>
    <recommendedName>
        <fullName evidence="7">Lipase</fullName>
    </recommendedName>
</protein>
<feature type="signal peptide" evidence="9">
    <location>
        <begin position="1"/>
        <end position="18"/>
    </location>
</feature>
<dbReference type="FunFam" id="3.40.50.1820:FF:000057">
    <property type="entry name" value="Lipase"/>
    <property type="match status" value="1"/>
</dbReference>
<dbReference type="GO" id="GO:0016042">
    <property type="term" value="P:lipid catabolic process"/>
    <property type="evidence" value="ECO:0007669"/>
    <property type="project" value="UniProtKB-KW"/>
</dbReference>
<evidence type="ECO:0000313" key="11">
    <source>
        <dbReference type="EMBL" id="CAH1401202.1"/>
    </source>
</evidence>